<dbReference type="Proteomes" id="UP001279410">
    <property type="component" value="Unassembled WGS sequence"/>
</dbReference>
<evidence type="ECO:0000313" key="2">
    <source>
        <dbReference type="Proteomes" id="UP001279410"/>
    </source>
</evidence>
<sequence>MRQTDGCGNSAGWPVLGKIWRDSAASALMAFLFDTASQDPPSSLCFMSNNDSFFEGQSAPWDSAKKDENRMKNRYGNISACCGALEGTELRLHDNANYVDVKYTSSATNKGPALSLRERLASATCRREP</sequence>
<name>A0AAD3MC67_LATJO</name>
<evidence type="ECO:0000313" key="1">
    <source>
        <dbReference type="EMBL" id="GLD50824.1"/>
    </source>
</evidence>
<comment type="caution">
    <text evidence="1">The sequence shown here is derived from an EMBL/GenBank/DDBJ whole genome shotgun (WGS) entry which is preliminary data.</text>
</comment>
<proteinExistence type="predicted"/>
<accession>A0AAD3MC67</accession>
<keyword evidence="2" id="KW-1185">Reference proteome</keyword>
<gene>
    <name evidence="1" type="ORF">AKAME5_000396600</name>
</gene>
<dbReference type="AlphaFoldDB" id="A0AAD3MC67"/>
<dbReference type="EMBL" id="BRZM01000010">
    <property type="protein sequence ID" value="GLD50824.1"/>
    <property type="molecule type" value="Genomic_DNA"/>
</dbReference>
<reference evidence="1" key="1">
    <citation type="submission" date="2022-08" db="EMBL/GenBank/DDBJ databases">
        <title>Genome sequencing of akame (Lates japonicus).</title>
        <authorList>
            <person name="Hashiguchi Y."/>
            <person name="Takahashi H."/>
        </authorList>
    </citation>
    <scope>NUCLEOTIDE SEQUENCE</scope>
    <source>
        <strain evidence="1">Kochi</strain>
    </source>
</reference>
<protein>
    <submittedName>
        <fullName evidence="1">Receptor-type tyrosine-protein phosphatase mu-like isoform X1</fullName>
    </submittedName>
</protein>
<organism evidence="1 2">
    <name type="scientific">Lates japonicus</name>
    <name type="common">Japanese lates</name>
    <dbReference type="NCBI Taxonomy" id="270547"/>
    <lineage>
        <taxon>Eukaryota</taxon>
        <taxon>Metazoa</taxon>
        <taxon>Chordata</taxon>
        <taxon>Craniata</taxon>
        <taxon>Vertebrata</taxon>
        <taxon>Euteleostomi</taxon>
        <taxon>Actinopterygii</taxon>
        <taxon>Neopterygii</taxon>
        <taxon>Teleostei</taxon>
        <taxon>Neoteleostei</taxon>
        <taxon>Acanthomorphata</taxon>
        <taxon>Carangaria</taxon>
        <taxon>Carangaria incertae sedis</taxon>
        <taxon>Centropomidae</taxon>
        <taxon>Lates</taxon>
    </lineage>
</organism>
<keyword evidence="1" id="KW-0675">Receptor</keyword>